<proteinExistence type="predicted"/>
<comment type="caution">
    <text evidence="2">The sequence shown here is derived from an EMBL/GenBank/DDBJ whole genome shotgun (WGS) entry which is preliminary data.</text>
</comment>
<name>A0ABR6YKU7_9BURK</name>
<dbReference type="InterPro" id="IPR006881">
    <property type="entry name" value="RepA_C"/>
</dbReference>
<protein>
    <recommendedName>
        <fullName evidence="4">RepA protein</fullName>
    </recommendedName>
</protein>
<organism evidence="2 3">
    <name type="scientific">Undibacterium griseum</name>
    <dbReference type="NCBI Taxonomy" id="2762295"/>
    <lineage>
        <taxon>Bacteria</taxon>
        <taxon>Pseudomonadati</taxon>
        <taxon>Pseudomonadota</taxon>
        <taxon>Betaproteobacteria</taxon>
        <taxon>Burkholderiales</taxon>
        <taxon>Oxalobacteraceae</taxon>
        <taxon>Undibacterium</taxon>
    </lineage>
</organism>
<accession>A0ABR6YKU7</accession>
<evidence type="ECO:0000256" key="1">
    <source>
        <dbReference type="SAM" id="MobiDB-lite"/>
    </source>
</evidence>
<dbReference type="RefSeq" id="WP_186862151.1">
    <property type="nucleotide sequence ID" value="NZ_JACOGC010000002.1"/>
</dbReference>
<evidence type="ECO:0008006" key="4">
    <source>
        <dbReference type="Google" id="ProtNLM"/>
    </source>
</evidence>
<keyword evidence="3" id="KW-1185">Reference proteome</keyword>
<evidence type="ECO:0000313" key="3">
    <source>
        <dbReference type="Proteomes" id="UP000613113"/>
    </source>
</evidence>
<gene>
    <name evidence="2" type="ORF">H8K27_05190</name>
</gene>
<evidence type="ECO:0000313" key="2">
    <source>
        <dbReference type="EMBL" id="MBC3884520.1"/>
    </source>
</evidence>
<feature type="compositionally biased region" description="Polar residues" evidence="1">
    <location>
        <begin position="1"/>
        <end position="14"/>
    </location>
</feature>
<dbReference type="Pfam" id="PF04796">
    <property type="entry name" value="RepA_C"/>
    <property type="match status" value="1"/>
</dbReference>
<reference evidence="2 3" key="1">
    <citation type="submission" date="2020-08" db="EMBL/GenBank/DDBJ databases">
        <title>Novel species isolated from subtropical streams in China.</title>
        <authorList>
            <person name="Lu H."/>
        </authorList>
    </citation>
    <scope>NUCLEOTIDE SEQUENCE [LARGE SCALE GENOMIC DNA]</scope>
    <source>
        <strain evidence="2 3">FT31W</strain>
    </source>
</reference>
<dbReference type="EMBL" id="JACOGC010000002">
    <property type="protein sequence ID" value="MBC3884520.1"/>
    <property type="molecule type" value="Genomic_DNA"/>
</dbReference>
<feature type="region of interest" description="Disordered" evidence="1">
    <location>
        <begin position="1"/>
        <end position="28"/>
    </location>
</feature>
<sequence>MKSNHDSVNQTSGRNLAEEQISRKKLKSAEIPPEKILARATTNLKKEKADTHNLEAINLKRKVVFLSRAMLFSSIPHSEVSDSFFVRDNGICLITMQVKNGQMLPFGRLPRLILFWICTQAVRCKNREISIGRTITDFAKKLGLSVSGGVRGDVTRLRLQLQRLFLTSFTISSKKTNEVEFNDVRILDDGQWQSHGNLKYFSEKILLSEPFYEDCISHAIPLEFEVLRNLRSVFALDIYCWLTWRMSSLKKVTYIRYEFLNWQFGANYSSAGYRHILDFRKAFKSNLKIVMLHYPMAKVRIEKKGIRLWRSETHVHSIFSKSLVENSNCHNLAGS</sequence>
<dbReference type="Proteomes" id="UP000613113">
    <property type="component" value="Unassembled WGS sequence"/>
</dbReference>